<protein>
    <recommendedName>
        <fullName evidence="3">F-box domain-containing protein</fullName>
    </recommendedName>
</protein>
<evidence type="ECO:0000313" key="1">
    <source>
        <dbReference type="EMBL" id="KAK7466179.1"/>
    </source>
</evidence>
<evidence type="ECO:0008006" key="3">
    <source>
        <dbReference type="Google" id="ProtNLM"/>
    </source>
</evidence>
<dbReference type="SUPFAM" id="SSF52047">
    <property type="entry name" value="RNI-like"/>
    <property type="match status" value="1"/>
</dbReference>
<name>A0ABR1JT34_9AGAR</name>
<evidence type="ECO:0000313" key="2">
    <source>
        <dbReference type="Proteomes" id="UP001498398"/>
    </source>
</evidence>
<gene>
    <name evidence="1" type="ORF">VKT23_004900</name>
</gene>
<organism evidence="1 2">
    <name type="scientific">Marasmiellus scandens</name>
    <dbReference type="NCBI Taxonomy" id="2682957"/>
    <lineage>
        <taxon>Eukaryota</taxon>
        <taxon>Fungi</taxon>
        <taxon>Dikarya</taxon>
        <taxon>Basidiomycota</taxon>
        <taxon>Agaricomycotina</taxon>
        <taxon>Agaricomycetes</taxon>
        <taxon>Agaricomycetidae</taxon>
        <taxon>Agaricales</taxon>
        <taxon>Marasmiineae</taxon>
        <taxon>Omphalotaceae</taxon>
        <taxon>Marasmiellus</taxon>
    </lineage>
</organism>
<comment type="caution">
    <text evidence="1">The sequence shown here is derived from an EMBL/GenBank/DDBJ whole genome shotgun (WGS) entry which is preliminary data.</text>
</comment>
<accession>A0ABR1JT34</accession>
<dbReference type="EMBL" id="JBANRG010000005">
    <property type="protein sequence ID" value="KAK7466179.1"/>
    <property type="molecule type" value="Genomic_DNA"/>
</dbReference>
<sequence>MLRTPSPTISFNSLLNSPIDVILEIAQHLEIMEPQAPGGECSISDYPRHLHPRLRSEYQPRRSSLMSLASCNRSLHSLITPLVFRKLVFVCDVEDLKVTFSEMCETIVKVPSYIPSWLGHVKEAHFICWSEDLDTGTKNNFALTLGKLRRLEKLYLWDCNGADSVLNVIGNGVFPRHIILNRSAFSGRTLAGAWERVTVGLGDRTVEDGDRTLEILMEPSEFDSRDYPRDLMDVIHGTSRMASSLISLSLNKSFRIQETPLLLKLLRETPRLQFLAVTGAVCNDLRSLYDDPENELRALREQSLPHTALPNLTHLQIPPGFLSFFTGPLTEGPARQALRVLDLMPYYSCETIEYVPVTNIPFDCLCGKGGASVVLKGVEVLKMRIDRYMQWNLGEWFPNLKELVLTDVSTASTDSFLKLLASHWPSPLISTNQNSDARTPPSSRTYSLDALCVTSMPRDPTTVNFLRFLEKFRFSELDLKWQLEGAIALSDEVGVLRNLRRFWCGDAVEWRREPSPNDQNASDIDSTDDLRKSWTLWEPHINHSLVPFIKNELKVMYVHRFPELYSDYKGCWRRLFTEEDLRRGDQEVLNLVESLEENPQF</sequence>
<keyword evidence="2" id="KW-1185">Reference proteome</keyword>
<reference evidence="1 2" key="1">
    <citation type="submission" date="2024-01" db="EMBL/GenBank/DDBJ databases">
        <title>A draft genome for the cacao thread blight pathogen Marasmiellus scandens.</title>
        <authorList>
            <person name="Baruah I.K."/>
            <person name="Leung J."/>
            <person name="Bukari Y."/>
            <person name="Amoako-Attah I."/>
            <person name="Meinhardt L.W."/>
            <person name="Bailey B.A."/>
            <person name="Cohen S.P."/>
        </authorList>
    </citation>
    <scope>NUCLEOTIDE SEQUENCE [LARGE SCALE GENOMIC DNA]</scope>
    <source>
        <strain evidence="1 2">GH-19</strain>
    </source>
</reference>
<dbReference type="Proteomes" id="UP001498398">
    <property type="component" value="Unassembled WGS sequence"/>
</dbReference>
<proteinExistence type="predicted"/>